<keyword evidence="2" id="KW-1185">Reference proteome</keyword>
<dbReference type="Proteomes" id="UP001597512">
    <property type="component" value="Unassembled WGS sequence"/>
</dbReference>
<dbReference type="InterPro" id="IPR018988">
    <property type="entry name" value="DUF2000"/>
</dbReference>
<dbReference type="Pfam" id="PF09391">
    <property type="entry name" value="DUF2000"/>
    <property type="match status" value="1"/>
</dbReference>
<dbReference type="Gene3D" id="3.40.1490.10">
    <property type="entry name" value="Bit1"/>
    <property type="match status" value="1"/>
</dbReference>
<reference evidence="2" key="1">
    <citation type="journal article" date="2019" name="Int. J. Syst. Evol. Microbiol.">
        <title>The Global Catalogue of Microorganisms (GCM) 10K type strain sequencing project: providing services to taxonomists for standard genome sequencing and annotation.</title>
        <authorList>
            <consortium name="The Broad Institute Genomics Platform"/>
            <consortium name="The Broad Institute Genome Sequencing Center for Infectious Disease"/>
            <person name="Wu L."/>
            <person name="Ma J."/>
        </authorList>
    </citation>
    <scope>NUCLEOTIDE SEQUENCE [LARGE SCALE GENOMIC DNA]</scope>
    <source>
        <strain evidence="2">KCTC 52490</strain>
    </source>
</reference>
<protein>
    <submittedName>
        <fullName evidence="1">DUF2000 family protein</fullName>
    </submittedName>
</protein>
<proteinExistence type="predicted"/>
<dbReference type="EMBL" id="JBHUOM010000012">
    <property type="protein sequence ID" value="MFD2935049.1"/>
    <property type="molecule type" value="Genomic_DNA"/>
</dbReference>
<name>A0ABW6AHT0_9BACT</name>
<dbReference type="SUPFAM" id="SSF102462">
    <property type="entry name" value="Peptidyl-tRNA hydrolase II"/>
    <property type="match status" value="1"/>
</dbReference>
<dbReference type="RefSeq" id="WP_381502234.1">
    <property type="nucleotide sequence ID" value="NZ_JBHUOM010000012.1"/>
</dbReference>
<evidence type="ECO:0000313" key="1">
    <source>
        <dbReference type="EMBL" id="MFD2935049.1"/>
    </source>
</evidence>
<dbReference type="InterPro" id="IPR023476">
    <property type="entry name" value="Pep_tRNA_hydro_II_dom_sf"/>
</dbReference>
<comment type="caution">
    <text evidence="1">The sequence shown here is derived from an EMBL/GenBank/DDBJ whole genome shotgun (WGS) entry which is preliminary data.</text>
</comment>
<sequence>MYDTKIAIVIRDDLPTWQKLNVAAFLASSVAIQFPQTHGQSFVNASGSTYLPFIKQPILIYKAENDLQMKRAFQRAKQRELALGIYTSPLFSTKNEEGNHVEIAKSTDEDQDLVGLIVYGENRKVDKALDGLAYHP</sequence>
<accession>A0ABW6AHT0</accession>
<organism evidence="1 2">
    <name type="scientific">Spirosoma flavum</name>
    <dbReference type="NCBI Taxonomy" id="2048557"/>
    <lineage>
        <taxon>Bacteria</taxon>
        <taxon>Pseudomonadati</taxon>
        <taxon>Bacteroidota</taxon>
        <taxon>Cytophagia</taxon>
        <taxon>Cytophagales</taxon>
        <taxon>Cytophagaceae</taxon>
        <taxon>Spirosoma</taxon>
    </lineage>
</organism>
<gene>
    <name evidence="1" type="ORF">ACFS25_14750</name>
</gene>
<evidence type="ECO:0000313" key="2">
    <source>
        <dbReference type="Proteomes" id="UP001597512"/>
    </source>
</evidence>